<evidence type="ECO:0000256" key="4">
    <source>
        <dbReference type="ARBA" id="ARBA00022989"/>
    </source>
</evidence>
<evidence type="ECO:0000313" key="8">
    <source>
        <dbReference type="Proteomes" id="UP001320544"/>
    </source>
</evidence>
<dbReference type="Gene3D" id="1.10.4160.10">
    <property type="entry name" value="Hydantoin permease"/>
    <property type="match status" value="1"/>
</dbReference>
<reference evidence="7 8" key="1">
    <citation type="submission" date="2022-01" db="EMBL/GenBank/DDBJ databases">
        <title>Novel bile acid biosynthetic pathways are enriched in the microbiome of centenarians.</title>
        <authorList>
            <person name="Sato Y."/>
            <person name="Atarashi K."/>
            <person name="Plichta R.D."/>
            <person name="Arai Y."/>
            <person name="Sasajima S."/>
            <person name="Kearney M.S."/>
            <person name="Suda W."/>
            <person name="Takeshita K."/>
            <person name="Sasaki T."/>
            <person name="Okamoto S."/>
            <person name="Skelly N.A."/>
            <person name="Okamura Y."/>
            <person name="Vlamakis H."/>
            <person name="Li Y."/>
            <person name="Tanoue T."/>
            <person name="Takei H."/>
            <person name="Nittono H."/>
            <person name="Narushima S."/>
            <person name="Irie J."/>
            <person name="Itoh H."/>
            <person name="Moriya K."/>
            <person name="Sugiura Y."/>
            <person name="Suematsu M."/>
            <person name="Moritoki N."/>
            <person name="Shibata S."/>
            <person name="Littman R.D."/>
            <person name="Fischbach A.M."/>
            <person name="Uwamino Y."/>
            <person name="Inoue T."/>
            <person name="Honda A."/>
            <person name="Hattori M."/>
            <person name="Murai T."/>
            <person name="Xavier J.R."/>
            <person name="Hirose N."/>
            <person name="Honda K."/>
        </authorList>
    </citation>
    <scope>NUCLEOTIDE SEQUENCE [LARGE SCALE GENOMIC DNA]</scope>
    <source>
        <strain evidence="7 8">CE91-St30</strain>
    </source>
</reference>
<name>A0ABN6MGG1_9ACTN</name>
<feature type="transmembrane region" description="Helical" evidence="6">
    <location>
        <begin position="209"/>
        <end position="232"/>
    </location>
</feature>
<feature type="transmembrane region" description="Helical" evidence="6">
    <location>
        <begin position="146"/>
        <end position="166"/>
    </location>
</feature>
<dbReference type="InterPro" id="IPR030191">
    <property type="entry name" value="CodB"/>
</dbReference>
<organism evidence="7 8">
    <name type="scientific">Raoultibacter timonensis</name>
    <dbReference type="NCBI Taxonomy" id="1907662"/>
    <lineage>
        <taxon>Bacteria</taxon>
        <taxon>Bacillati</taxon>
        <taxon>Actinomycetota</taxon>
        <taxon>Coriobacteriia</taxon>
        <taxon>Eggerthellales</taxon>
        <taxon>Eggerthellaceae</taxon>
        <taxon>Raoultibacter</taxon>
    </lineage>
</organism>
<keyword evidence="8" id="KW-1185">Reference proteome</keyword>
<comment type="similarity">
    <text evidence="2">Belongs to the purine-cytosine permease (2.A.39) family.</text>
</comment>
<evidence type="ECO:0000256" key="5">
    <source>
        <dbReference type="ARBA" id="ARBA00023136"/>
    </source>
</evidence>
<feature type="transmembrane region" description="Helical" evidence="6">
    <location>
        <begin position="348"/>
        <end position="369"/>
    </location>
</feature>
<dbReference type="Proteomes" id="UP001320544">
    <property type="component" value="Chromosome"/>
</dbReference>
<comment type="subcellular location">
    <subcellularLocation>
        <location evidence="1">Membrane</location>
        <topology evidence="1">Multi-pass membrane protein</topology>
    </subcellularLocation>
</comment>
<evidence type="ECO:0000256" key="2">
    <source>
        <dbReference type="ARBA" id="ARBA00008974"/>
    </source>
</evidence>
<dbReference type="EMBL" id="AP025564">
    <property type="protein sequence ID" value="BDE95411.1"/>
    <property type="molecule type" value="Genomic_DNA"/>
</dbReference>
<accession>A0ABN6MGG1</accession>
<dbReference type="RefSeq" id="WP_244411797.1">
    <property type="nucleotide sequence ID" value="NZ_AP025564.1"/>
</dbReference>
<feature type="transmembrane region" description="Helical" evidence="6">
    <location>
        <begin position="417"/>
        <end position="437"/>
    </location>
</feature>
<keyword evidence="5 6" id="KW-0472">Membrane</keyword>
<dbReference type="PANTHER" id="PTHR30569:SF0">
    <property type="entry name" value="CYTOSINE PERMEASE"/>
    <property type="match status" value="1"/>
</dbReference>
<keyword evidence="3 6" id="KW-0812">Transmembrane</keyword>
<evidence type="ECO:0000256" key="6">
    <source>
        <dbReference type="SAM" id="Phobius"/>
    </source>
</evidence>
<dbReference type="InterPro" id="IPR001248">
    <property type="entry name" value="Pur-cyt_permease"/>
</dbReference>
<feature type="transmembrane region" description="Helical" evidence="6">
    <location>
        <begin position="389"/>
        <end position="411"/>
    </location>
</feature>
<feature type="transmembrane region" description="Helical" evidence="6">
    <location>
        <begin position="31"/>
        <end position="58"/>
    </location>
</feature>
<gene>
    <name evidence="7" type="ORF">CE91St30_07440</name>
</gene>
<feature type="transmembrane region" description="Helical" evidence="6">
    <location>
        <begin position="64"/>
        <end position="86"/>
    </location>
</feature>
<evidence type="ECO:0000256" key="1">
    <source>
        <dbReference type="ARBA" id="ARBA00004141"/>
    </source>
</evidence>
<feature type="transmembrane region" description="Helical" evidence="6">
    <location>
        <begin position="324"/>
        <end position="342"/>
    </location>
</feature>
<dbReference type="Pfam" id="PF02133">
    <property type="entry name" value="Transp_cyt_pur"/>
    <property type="match status" value="1"/>
</dbReference>
<evidence type="ECO:0000313" key="7">
    <source>
        <dbReference type="EMBL" id="BDE95411.1"/>
    </source>
</evidence>
<feature type="transmembrane region" description="Helical" evidence="6">
    <location>
        <begin position="275"/>
        <end position="294"/>
    </location>
</feature>
<feature type="transmembrane region" description="Helical" evidence="6">
    <location>
        <begin position="178"/>
        <end position="203"/>
    </location>
</feature>
<sequence length="444" mass="45097">MAAATHRIEAEQGLDGSLAQLQVKDAERTGFLSIAPVPIGNMFSASALLVGATLGAGLTLADSLLAIVFGFGFVMCYMCLVVMEAADTGLPTAAFAGAALGKAGARYLVAIIVGIACLGWFGIQAAVCGASFSLMMNDLAGIDVPVWASTVFWGAVMVVTAVYGFNGLRYLGYVAAPLLAIICLYGTVVSVASGGGIAALLSYVPAPEAAISLVAGVNFAIGLIAMLGTTAGDFIRYARDRKTAVLTCLAGLLPAGIVVLMMGAIMSISTGEANIAVIMASFGLPAVGLIALVLSTWTVNASNVYSAGLGFSVMLGRDTDNRKSTTAVAGVIGIAFAAAGILDHLTVFLNVLSACAPALAGAMIADYWIANRGDASKFFIGKGFRACGIAAFAAGTLTALVTGGTFGMIPVLSFLDVPFFIGPVNGILVSIAVFVAVRRLTEVR</sequence>
<evidence type="ECO:0000256" key="3">
    <source>
        <dbReference type="ARBA" id="ARBA00022692"/>
    </source>
</evidence>
<keyword evidence="4 6" id="KW-1133">Transmembrane helix</keyword>
<protein>
    <submittedName>
        <fullName evidence="7">Cytosine permease</fullName>
    </submittedName>
</protein>
<dbReference type="PANTHER" id="PTHR30569">
    <property type="entry name" value="CYTOSINE TRANSPORTER CODB"/>
    <property type="match status" value="1"/>
</dbReference>
<feature type="transmembrane region" description="Helical" evidence="6">
    <location>
        <begin position="107"/>
        <end position="134"/>
    </location>
</feature>
<feature type="transmembrane region" description="Helical" evidence="6">
    <location>
        <begin position="244"/>
        <end position="269"/>
    </location>
</feature>
<proteinExistence type="inferred from homology"/>